<protein>
    <submittedName>
        <fullName evidence="2">OVARIAN TUMOR DOMAIN-containing deubiquitinating enzyme 9-like</fullName>
    </submittedName>
</protein>
<dbReference type="InterPro" id="IPR050704">
    <property type="entry name" value="Peptidase_C85-like"/>
</dbReference>
<dbReference type="SUPFAM" id="SSF54001">
    <property type="entry name" value="Cysteine proteinases"/>
    <property type="match status" value="1"/>
</dbReference>
<evidence type="ECO:0000259" key="1">
    <source>
        <dbReference type="PROSITE" id="PS50802"/>
    </source>
</evidence>
<organism evidence="2 3">
    <name type="scientific">Drosophila madeirensis</name>
    <name type="common">Fruit fly</name>
    <dbReference type="NCBI Taxonomy" id="30013"/>
    <lineage>
        <taxon>Eukaryota</taxon>
        <taxon>Metazoa</taxon>
        <taxon>Ecdysozoa</taxon>
        <taxon>Arthropoda</taxon>
        <taxon>Hexapoda</taxon>
        <taxon>Insecta</taxon>
        <taxon>Pterygota</taxon>
        <taxon>Neoptera</taxon>
        <taxon>Endopterygota</taxon>
        <taxon>Diptera</taxon>
        <taxon>Brachycera</taxon>
        <taxon>Muscomorpha</taxon>
        <taxon>Ephydroidea</taxon>
        <taxon>Drosophilidae</taxon>
        <taxon>Drosophila</taxon>
        <taxon>Sophophora</taxon>
    </lineage>
</organism>
<dbReference type="Proteomes" id="UP001500889">
    <property type="component" value="Chromosome A"/>
</dbReference>
<dbReference type="PANTHER" id="PTHR12419">
    <property type="entry name" value="OTU DOMAIN CONTAINING PROTEIN"/>
    <property type="match status" value="1"/>
</dbReference>
<gene>
    <name evidence="2" type="ORF">DMAD_00640</name>
</gene>
<evidence type="ECO:0000313" key="3">
    <source>
        <dbReference type="Proteomes" id="UP001500889"/>
    </source>
</evidence>
<proteinExistence type="predicted"/>
<dbReference type="GO" id="GO:0016579">
    <property type="term" value="P:protein deubiquitination"/>
    <property type="evidence" value="ECO:0007669"/>
    <property type="project" value="TreeGrafter"/>
</dbReference>
<dbReference type="Pfam" id="PF02338">
    <property type="entry name" value="OTU"/>
    <property type="match status" value="1"/>
</dbReference>
<evidence type="ECO:0000313" key="2">
    <source>
        <dbReference type="EMBL" id="BFG00712.1"/>
    </source>
</evidence>
<sequence>MQMEMLKIQGLLVPHYVVPIKGDGSCLFRALSFLMFNSQEQAPLVRRQIVQLVASDWHTFRTLSHDEYGNNYRSSANYLEEMSQPFCYGGYCELIAAARIYNFRFEVFRSGEMYADAGNHGRPVRRMRFTQDLSSGHFDAYVPK</sequence>
<dbReference type="InterPro" id="IPR003323">
    <property type="entry name" value="OTU_dom"/>
</dbReference>
<dbReference type="PROSITE" id="PS50802">
    <property type="entry name" value="OTU"/>
    <property type="match status" value="1"/>
</dbReference>
<dbReference type="Gene3D" id="3.90.70.80">
    <property type="match status" value="1"/>
</dbReference>
<dbReference type="PANTHER" id="PTHR12419:SF7">
    <property type="entry name" value="OTU DOMAIN-CONTAINING PROTEIN 3"/>
    <property type="match status" value="1"/>
</dbReference>
<dbReference type="AlphaFoldDB" id="A0AAU9FZ51"/>
<dbReference type="CDD" id="cd22757">
    <property type="entry name" value="OTU_P87_VP80-like"/>
    <property type="match status" value="1"/>
</dbReference>
<name>A0AAU9FZ51_DROMD</name>
<feature type="domain" description="OTU" evidence="1">
    <location>
        <begin position="15"/>
        <end position="144"/>
    </location>
</feature>
<accession>A0AAU9FZ51</accession>
<reference evidence="2 3" key="1">
    <citation type="submission" date="2024-02" db="EMBL/GenBank/DDBJ databases">
        <title>A chromosome-level genome assembly of Drosophila madeirensis, a fruit fly species endemic to Madeira island.</title>
        <authorList>
            <person name="Tomihara K."/>
            <person name="Llopart A."/>
            <person name="Yamamoto D."/>
        </authorList>
    </citation>
    <scope>NUCLEOTIDE SEQUENCE [LARGE SCALE GENOMIC DNA]</scope>
    <source>
        <strain evidence="2 3">RF1</strain>
    </source>
</reference>
<dbReference type="InterPro" id="IPR038765">
    <property type="entry name" value="Papain-like_cys_pep_sf"/>
</dbReference>
<keyword evidence="3" id="KW-1185">Reference proteome</keyword>
<dbReference type="EMBL" id="AP029266">
    <property type="protein sequence ID" value="BFG00712.1"/>
    <property type="molecule type" value="Genomic_DNA"/>
</dbReference>
<dbReference type="GO" id="GO:0004843">
    <property type="term" value="F:cysteine-type deubiquitinase activity"/>
    <property type="evidence" value="ECO:0007669"/>
    <property type="project" value="TreeGrafter"/>
</dbReference>